<evidence type="ECO:0000259" key="2">
    <source>
        <dbReference type="Pfam" id="PF02563"/>
    </source>
</evidence>
<keyword evidence="1" id="KW-0472">Membrane</keyword>
<feature type="transmembrane region" description="Helical" evidence="1">
    <location>
        <begin position="12"/>
        <end position="33"/>
    </location>
</feature>
<dbReference type="InterPro" id="IPR003715">
    <property type="entry name" value="Poly_export_N"/>
</dbReference>
<gene>
    <name evidence="3" type="ORF">MNBD_PLANCTO02-89</name>
</gene>
<accession>A0A3B1DM17</accession>
<dbReference type="Pfam" id="PF02563">
    <property type="entry name" value="Poly_export"/>
    <property type="match status" value="1"/>
</dbReference>
<evidence type="ECO:0000313" key="3">
    <source>
        <dbReference type="EMBL" id="VAX37833.1"/>
    </source>
</evidence>
<proteinExistence type="predicted"/>
<keyword evidence="1" id="KW-1133">Transmembrane helix</keyword>
<dbReference type="EMBL" id="UOGL01000142">
    <property type="protein sequence ID" value="VAX37833.1"/>
    <property type="molecule type" value="Genomic_DNA"/>
</dbReference>
<keyword evidence="1" id="KW-0812">Transmembrane</keyword>
<dbReference type="AlphaFoldDB" id="A0A3B1DM17"/>
<protein>
    <recommendedName>
        <fullName evidence="2">Polysaccharide export protein N-terminal domain-containing protein</fullName>
    </recommendedName>
</protein>
<feature type="domain" description="Polysaccharide export protein N-terminal" evidence="2">
    <location>
        <begin position="66"/>
        <end position="129"/>
    </location>
</feature>
<dbReference type="PROSITE" id="PS51257">
    <property type="entry name" value="PROKAR_LIPOPROTEIN"/>
    <property type="match status" value="1"/>
</dbReference>
<evidence type="ECO:0000256" key="1">
    <source>
        <dbReference type="SAM" id="Phobius"/>
    </source>
</evidence>
<organism evidence="3">
    <name type="scientific">hydrothermal vent metagenome</name>
    <dbReference type="NCBI Taxonomy" id="652676"/>
    <lineage>
        <taxon>unclassified sequences</taxon>
        <taxon>metagenomes</taxon>
        <taxon>ecological metagenomes</taxon>
    </lineage>
</organism>
<reference evidence="3" key="1">
    <citation type="submission" date="2018-06" db="EMBL/GenBank/DDBJ databases">
        <authorList>
            <person name="Zhirakovskaya E."/>
        </authorList>
    </citation>
    <scope>NUCLEOTIDE SEQUENCE</scope>
</reference>
<feature type="non-terminal residue" evidence="3">
    <location>
        <position position="130"/>
    </location>
</feature>
<name>A0A3B1DM17_9ZZZZ</name>
<sequence length="130" mass="14145">MPFFRVQIRYLLNPAVPLMVIVVLSLTGCFAPLHSPGIPASELPDSFRYPVRSSRPQLNLGSLVAPPPMEYLLGSGDVLEVIIPDLFGESVFRPIRVPVQENGAIQLPRVGVISVGGDSLQTAQEKINRV</sequence>